<dbReference type="RefSeq" id="XP_029017886.1">
    <property type="nucleotide sequence ID" value="XM_029162053.3"/>
</dbReference>
<dbReference type="Gene3D" id="3.90.228.10">
    <property type="match status" value="1"/>
</dbReference>
<evidence type="ECO:0000256" key="4">
    <source>
        <dbReference type="SAM" id="MobiDB-lite"/>
    </source>
</evidence>
<accession>A0A6P7NE12</accession>
<protein>
    <submittedName>
        <fullName evidence="7">Protein mono-ADP-ribosyltransferase PARP11-like isoform X2</fullName>
    </submittedName>
</protein>
<dbReference type="Proteomes" id="UP000515150">
    <property type="component" value="Chromosome 9"/>
</dbReference>
<evidence type="ECO:0000256" key="3">
    <source>
        <dbReference type="ARBA" id="ARBA00024347"/>
    </source>
</evidence>
<dbReference type="InterPro" id="IPR004170">
    <property type="entry name" value="WWE_dom"/>
</dbReference>
<dbReference type="PROSITE" id="PS50918">
    <property type="entry name" value="WWE"/>
    <property type="match status" value="1"/>
</dbReference>
<comment type="subcellular location">
    <subcellularLocation>
        <location evidence="1">Nucleus</location>
    </subcellularLocation>
</comment>
<dbReference type="PANTHER" id="PTHR45740:SF4">
    <property type="entry name" value="PROTEIN MONO-ADP-RIBOSYLTRANSFERASE PARP11"/>
    <property type="match status" value="1"/>
</dbReference>
<dbReference type="SUPFAM" id="SSF117839">
    <property type="entry name" value="WWE domain"/>
    <property type="match status" value="1"/>
</dbReference>
<dbReference type="AlphaFoldDB" id="A0A6P7NE12"/>
<sequence length="321" mass="36803">MLAIRSSEEESSEIEEMDTSEPNWCWFYLAECGVWHMFEIDPSAACSVTSAQIEQCYNRNQRGVMEFYTAKYTYRLDFSVMRQINVTTGKQRPIKRSLHSATGFRFICDNLALPVPCHWERINTDEPYQLIQLGRDTYEFKEVARLYERTMDHPIKSIQRIQNLDLWEFFCRKHSCEKSSAHWTLRSECCSMAQDTATYKLYVRLTSTGGSQEATATSMAKGATLLGTPNTPANSATPRASTARRCRDTDSPRRYLPASLPTRPCSWPGCLWENTQWATPCTAGHPPRTPASPTSMTAAWTTWPLRRFMSFSTAIRFTRSI</sequence>
<dbReference type="GeneID" id="114862096"/>
<evidence type="ECO:0000259" key="5">
    <source>
        <dbReference type="PROSITE" id="PS50918"/>
    </source>
</evidence>
<comment type="similarity">
    <text evidence="3">Belongs to the ARTD/PARP family.</text>
</comment>
<keyword evidence="2" id="KW-0539">Nucleus</keyword>
<reference evidence="7" key="1">
    <citation type="submission" date="2025-08" db="UniProtKB">
        <authorList>
            <consortium name="RefSeq"/>
        </authorList>
    </citation>
    <scope>IDENTIFICATION</scope>
</reference>
<feature type="domain" description="WWE" evidence="5">
    <location>
        <begin position="12"/>
        <end position="96"/>
    </location>
</feature>
<keyword evidence="6" id="KW-1185">Reference proteome</keyword>
<feature type="region of interest" description="Disordered" evidence="4">
    <location>
        <begin position="224"/>
        <end position="250"/>
    </location>
</feature>
<gene>
    <name evidence="7" type="primary">LOC114862096</name>
</gene>
<dbReference type="GO" id="GO:0005634">
    <property type="term" value="C:nucleus"/>
    <property type="evidence" value="ECO:0007669"/>
    <property type="project" value="UniProtKB-SubCell"/>
</dbReference>
<dbReference type="PANTHER" id="PTHR45740">
    <property type="entry name" value="POLY [ADP-RIBOSE] POLYMERASE"/>
    <property type="match status" value="1"/>
</dbReference>
<organism evidence="6 7">
    <name type="scientific">Betta splendens</name>
    <name type="common">Siamese fighting fish</name>
    <dbReference type="NCBI Taxonomy" id="158456"/>
    <lineage>
        <taxon>Eukaryota</taxon>
        <taxon>Metazoa</taxon>
        <taxon>Chordata</taxon>
        <taxon>Craniata</taxon>
        <taxon>Vertebrata</taxon>
        <taxon>Euteleostomi</taxon>
        <taxon>Actinopterygii</taxon>
        <taxon>Neopterygii</taxon>
        <taxon>Teleostei</taxon>
        <taxon>Neoteleostei</taxon>
        <taxon>Acanthomorphata</taxon>
        <taxon>Anabantaria</taxon>
        <taxon>Anabantiformes</taxon>
        <taxon>Anabantoidei</taxon>
        <taxon>Osphronemidae</taxon>
        <taxon>Betta</taxon>
    </lineage>
</organism>
<dbReference type="InterPro" id="IPR037197">
    <property type="entry name" value="WWE_dom_sf"/>
</dbReference>
<dbReference type="Gene3D" id="3.30.720.50">
    <property type="match status" value="1"/>
</dbReference>
<proteinExistence type="inferred from homology"/>
<evidence type="ECO:0000256" key="1">
    <source>
        <dbReference type="ARBA" id="ARBA00004123"/>
    </source>
</evidence>
<dbReference type="GO" id="GO:0003950">
    <property type="term" value="F:NAD+ poly-ADP-ribosyltransferase activity"/>
    <property type="evidence" value="ECO:0007669"/>
    <property type="project" value="TreeGrafter"/>
</dbReference>
<dbReference type="GO" id="GO:1990404">
    <property type="term" value="F:NAD+-protein mono-ADP-ribosyltransferase activity"/>
    <property type="evidence" value="ECO:0007669"/>
    <property type="project" value="TreeGrafter"/>
</dbReference>
<feature type="compositionally biased region" description="Polar residues" evidence="4">
    <location>
        <begin position="227"/>
        <end position="240"/>
    </location>
</feature>
<evidence type="ECO:0000313" key="6">
    <source>
        <dbReference type="Proteomes" id="UP000515150"/>
    </source>
</evidence>
<evidence type="ECO:0000256" key="2">
    <source>
        <dbReference type="ARBA" id="ARBA00023242"/>
    </source>
</evidence>
<evidence type="ECO:0000313" key="7">
    <source>
        <dbReference type="RefSeq" id="XP_029017886.1"/>
    </source>
</evidence>
<dbReference type="KEGG" id="bspl:114862096"/>
<dbReference type="Pfam" id="PF02825">
    <property type="entry name" value="WWE"/>
    <property type="match status" value="1"/>
</dbReference>
<name>A0A6P7NE12_BETSP</name>
<dbReference type="InterPro" id="IPR051712">
    <property type="entry name" value="ARTD-AVP"/>
</dbReference>